<dbReference type="GO" id="GO:0048188">
    <property type="term" value="C:Set1C/COMPASS complex"/>
    <property type="evidence" value="ECO:0007669"/>
    <property type="project" value="InterPro"/>
</dbReference>
<organism evidence="6 7">
    <name type="scientific">Candidozyma auris</name>
    <name type="common">Yeast</name>
    <name type="synonym">Candida auris</name>
    <dbReference type="NCBI Taxonomy" id="498019"/>
    <lineage>
        <taxon>Eukaryota</taxon>
        <taxon>Fungi</taxon>
        <taxon>Dikarya</taxon>
        <taxon>Ascomycota</taxon>
        <taxon>Saccharomycotina</taxon>
        <taxon>Pichiomycetes</taxon>
        <taxon>Metschnikowiaceae</taxon>
        <taxon>Candidozyma</taxon>
    </lineage>
</organism>
<dbReference type="InterPro" id="IPR001870">
    <property type="entry name" value="B30.2/SPRY"/>
</dbReference>
<evidence type="ECO:0000256" key="1">
    <source>
        <dbReference type="ARBA" id="ARBA00004123"/>
    </source>
</evidence>
<dbReference type="AlphaFoldDB" id="A0A0L0NXM2"/>
<feature type="region of interest" description="Disordered" evidence="4">
    <location>
        <begin position="1"/>
        <end position="52"/>
    </location>
</feature>
<dbReference type="Proteomes" id="UP000037122">
    <property type="component" value="Unassembled WGS sequence"/>
</dbReference>
<dbReference type="PANTHER" id="PTHR10598">
    <property type="entry name" value="SET1/ASH2 HISTONE METHYLTRANSFERASE COMPLEX SUBUNIT ASH2"/>
    <property type="match status" value="1"/>
</dbReference>
<evidence type="ECO:0000259" key="5">
    <source>
        <dbReference type="PROSITE" id="PS50188"/>
    </source>
</evidence>
<feature type="region of interest" description="Disordered" evidence="4">
    <location>
        <begin position="391"/>
        <end position="410"/>
    </location>
</feature>
<feature type="compositionally biased region" description="Polar residues" evidence="4">
    <location>
        <begin position="391"/>
        <end position="406"/>
    </location>
</feature>
<dbReference type="CDD" id="cd12872">
    <property type="entry name" value="SPRY_Ash2"/>
    <property type="match status" value="1"/>
</dbReference>
<dbReference type="EMBL" id="LGST01000031">
    <property type="protein sequence ID" value="KND98749.1"/>
    <property type="molecule type" value="Genomic_DNA"/>
</dbReference>
<dbReference type="InterPro" id="IPR043136">
    <property type="entry name" value="B30.2/SPRY_sf"/>
</dbReference>
<dbReference type="SUPFAM" id="SSF49899">
    <property type="entry name" value="Concanavalin A-like lectins/glucanases"/>
    <property type="match status" value="1"/>
</dbReference>
<evidence type="ECO:0000256" key="2">
    <source>
        <dbReference type="ARBA" id="ARBA00023242"/>
    </source>
</evidence>
<accession>A0A0L0NXM2</accession>
<evidence type="ECO:0000256" key="4">
    <source>
        <dbReference type="SAM" id="MobiDB-lite"/>
    </source>
</evidence>
<dbReference type="PANTHER" id="PTHR10598:SF0">
    <property type="entry name" value="SET1_ASH2 HISTONE METHYLTRANSFERASE COMPLEX SUBUNIT ASH2"/>
    <property type="match status" value="1"/>
</dbReference>
<name>A0A0L0NXM2_CANAR</name>
<evidence type="ECO:0000313" key="6">
    <source>
        <dbReference type="EMBL" id="KND98749.1"/>
    </source>
</evidence>
<gene>
    <name evidence="6" type="ORF">QG37_04656</name>
</gene>
<feature type="region of interest" description="Disordered" evidence="4">
    <location>
        <begin position="275"/>
        <end position="294"/>
    </location>
</feature>
<protein>
    <recommendedName>
        <fullName evidence="5">B30.2/SPRY domain-containing protein</fullName>
    </recommendedName>
</protein>
<dbReference type="InterPro" id="IPR037353">
    <property type="entry name" value="ASH2"/>
</dbReference>
<dbReference type="VEuPathDB" id="FungiDB:CJI96_0005329"/>
<comment type="caution">
    <text evidence="6">The sequence shown here is derived from an EMBL/GenBank/DDBJ whole genome shotgun (WGS) entry which is preliminary data.</text>
</comment>
<dbReference type="InterPro" id="IPR003877">
    <property type="entry name" value="SPRY_dom"/>
</dbReference>
<dbReference type="VEuPathDB" id="FungiDB:CJJ09_005112"/>
<dbReference type="VEuPathDB" id="FungiDB:QG37_04656"/>
<sequence length="476" mass="54008">MEAPTQAKDDPETSETPHRFETPEAAPIEPQVAPVKEEPQPKESTSNATRLKTKAEGLSALELKQKIANIVVHPRLKPTPFDLENFEMEPVVTLEYGLVGQRFVQFDDLPLNKRGFKYKPCRPNKLFLSNLYLTADHAPHGVRVSYFDRSSGIACSEAMDAITTQNGWLSARSNVGVREGKWYFEYDILNANKDSDKSHVRIGIARKEASLEAPVGFDGYGYGLRDLNGQKITLSRPKPYMENDEGFTSGDTIGFLIELPSLEEQRKHNEQFAKELHQTSKKRKRAGQAAAEEEEKKLNLHQNIVRDQIPIKYKNALYFEQFEYTPTKQMDHLLNPVTVFGEKAILEKTDKPPTLPTIPKSKITMFKNGKSHGIMFENLYSFLPLNGDNDTAASDANTKQQQNPAYRNTDDGSLGYYPMMSAFLNGVVRLNPGPDFKFPVPQGSRPLCERYEERVVEEWLYDLVDEVEADYLDSFE</sequence>
<dbReference type="VEuPathDB" id="FungiDB:CJI97_004368"/>
<keyword evidence="2" id="KW-0539">Nucleus</keyword>
<dbReference type="Gene3D" id="2.60.120.920">
    <property type="match status" value="1"/>
</dbReference>
<dbReference type="Pfam" id="PF00622">
    <property type="entry name" value="SPRY"/>
    <property type="match status" value="1"/>
</dbReference>
<comment type="similarity">
    <text evidence="3">Belongs to the cclA family.</text>
</comment>
<evidence type="ECO:0000313" key="7">
    <source>
        <dbReference type="Proteomes" id="UP000037122"/>
    </source>
</evidence>
<dbReference type="SMART" id="SM00449">
    <property type="entry name" value="SPRY"/>
    <property type="match status" value="1"/>
</dbReference>
<feature type="compositionally biased region" description="Basic and acidic residues" evidence="4">
    <location>
        <begin position="7"/>
        <end position="22"/>
    </location>
</feature>
<dbReference type="VEuPathDB" id="FungiDB:B9J08_004306"/>
<feature type="domain" description="B30.2/SPRY" evidence="5">
    <location>
        <begin position="111"/>
        <end position="318"/>
    </location>
</feature>
<evidence type="ECO:0000256" key="3">
    <source>
        <dbReference type="ARBA" id="ARBA00038149"/>
    </source>
</evidence>
<comment type="subcellular location">
    <subcellularLocation>
        <location evidence="1">Nucleus</location>
    </subcellularLocation>
</comment>
<dbReference type="GO" id="GO:0000976">
    <property type="term" value="F:transcription cis-regulatory region binding"/>
    <property type="evidence" value="ECO:0007669"/>
    <property type="project" value="TreeGrafter"/>
</dbReference>
<dbReference type="PROSITE" id="PS50188">
    <property type="entry name" value="B302_SPRY"/>
    <property type="match status" value="1"/>
</dbReference>
<reference evidence="7" key="1">
    <citation type="journal article" date="2015" name="BMC Genomics">
        <title>Draft genome of a commonly misdiagnosed multidrug resistant pathogen Candida auris.</title>
        <authorList>
            <person name="Chatterjee S."/>
            <person name="Alampalli S.V."/>
            <person name="Nageshan R.K."/>
            <person name="Chettiar S.T."/>
            <person name="Joshi S."/>
            <person name="Tatu U.S."/>
        </authorList>
    </citation>
    <scope>NUCLEOTIDE SEQUENCE [LARGE SCALE GENOMIC DNA]</scope>
    <source>
        <strain evidence="7">6684</strain>
    </source>
</reference>
<proteinExistence type="inferred from homology"/>
<dbReference type="InterPro" id="IPR013320">
    <property type="entry name" value="ConA-like_dom_sf"/>
</dbReference>
<dbReference type="VEuPathDB" id="FungiDB:CJJ07_002069"/>